<evidence type="ECO:0000313" key="2">
    <source>
        <dbReference type="Proteomes" id="UP000516444"/>
    </source>
</evidence>
<evidence type="ECO:0000313" key="1">
    <source>
        <dbReference type="EMBL" id="BCL28890.1"/>
    </source>
</evidence>
<accession>A0A7G1P500</accession>
<name>A0A7G1P500_9ACTN</name>
<dbReference type="AlphaFoldDB" id="A0A7G1P500"/>
<organism evidence="1 2">
    <name type="scientific">Streptomyces aurantiacus</name>
    <dbReference type="NCBI Taxonomy" id="47760"/>
    <lineage>
        <taxon>Bacteria</taxon>
        <taxon>Bacillati</taxon>
        <taxon>Actinomycetota</taxon>
        <taxon>Actinomycetes</taxon>
        <taxon>Kitasatosporales</taxon>
        <taxon>Streptomycetaceae</taxon>
        <taxon>Streptomyces</taxon>
        <taxon>Streptomyces aurantiacus group</taxon>
    </lineage>
</organism>
<dbReference type="EMBL" id="AP023440">
    <property type="protein sequence ID" value="BCL28890.1"/>
    <property type="molecule type" value="Genomic_DNA"/>
</dbReference>
<gene>
    <name evidence="1" type="ORF">GCM10017557_37490</name>
</gene>
<protein>
    <submittedName>
        <fullName evidence="1">Uncharacterized protein</fullName>
    </submittedName>
</protein>
<sequence length="67" mass="6681">MAKSAYPSVVVGGDAAGSDADGWAWLLPDNGGLSLGGDLGGELGSDLRDRHSSQAEAANLNSGHSLE</sequence>
<proteinExistence type="predicted"/>
<dbReference type="Proteomes" id="UP000516444">
    <property type="component" value="Chromosome"/>
</dbReference>
<reference evidence="1 2" key="1">
    <citation type="journal article" date="2014" name="Int. J. Syst. Evol. Microbiol.">
        <title>Complete genome sequence of Corynebacterium casei LMG S-19264T (=DSM 44701T), isolated from a smear-ripened cheese.</title>
        <authorList>
            <consortium name="US DOE Joint Genome Institute (JGI-PGF)"/>
            <person name="Walter F."/>
            <person name="Albersmeier A."/>
            <person name="Kalinowski J."/>
            <person name="Ruckert C."/>
        </authorList>
    </citation>
    <scope>NUCLEOTIDE SEQUENCE [LARGE SCALE GENOMIC DNA]</scope>
    <source>
        <strain evidence="1 2">JCM 4677</strain>
    </source>
</reference>
<keyword evidence="2" id="KW-1185">Reference proteome</keyword>
<dbReference type="KEGG" id="sgm:GCM10017557_37490"/>